<feature type="domain" description="Fructose-1-6-bisphosphatase class I N-terminal" evidence="11">
    <location>
        <begin position="21"/>
        <end position="184"/>
    </location>
</feature>
<dbReference type="FunFam" id="3.40.190.80:FF:000011">
    <property type="entry name" value="Fructose-1,6-bisphosphatase class 1"/>
    <property type="match status" value="1"/>
</dbReference>
<feature type="binding site" evidence="9">
    <location>
        <position position="111"/>
    </location>
    <ligand>
        <name>Mg(2+)</name>
        <dbReference type="ChEBI" id="CHEBI:18420"/>
        <label>1</label>
    </ligand>
</feature>
<comment type="catalytic activity">
    <reaction evidence="1 9">
        <text>beta-D-fructose 1,6-bisphosphate + H2O = beta-D-fructose 6-phosphate + phosphate</text>
        <dbReference type="Rhea" id="RHEA:11064"/>
        <dbReference type="ChEBI" id="CHEBI:15377"/>
        <dbReference type="ChEBI" id="CHEBI:32966"/>
        <dbReference type="ChEBI" id="CHEBI:43474"/>
        <dbReference type="ChEBI" id="CHEBI:57634"/>
        <dbReference type="EC" id="3.1.3.11"/>
    </reaction>
</comment>
<dbReference type="GO" id="GO:0005986">
    <property type="term" value="P:sucrose biosynthetic process"/>
    <property type="evidence" value="ECO:0007669"/>
    <property type="project" value="TreeGrafter"/>
</dbReference>
<keyword evidence="8 9" id="KW-0119">Carbohydrate metabolism</keyword>
<keyword evidence="5 9" id="KW-0479">Metal-binding</keyword>
<dbReference type="OrthoDB" id="9806756at2"/>
<evidence type="ECO:0000256" key="4">
    <source>
        <dbReference type="ARBA" id="ARBA00022490"/>
    </source>
</evidence>
<evidence type="ECO:0000256" key="3">
    <source>
        <dbReference type="ARBA" id="ARBA00010941"/>
    </source>
</evidence>
<dbReference type="RefSeq" id="WP_079448258.1">
    <property type="nucleotide sequence ID" value="NZ_MWPQ01000059.1"/>
</dbReference>
<reference evidence="13 14" key="1">
    <citation type="submission" date="2017-02" db="EMBL/GenBank/DDBJ databases">
        <title>Genome sequence of the nitrite-oxidizing bacterium Nitrobacter vulgaris strain Ab1.</title>
        <authorList>
            <person name="Mellbye B.L."/>
            <person name="Davis E.W."/>
            <person name="Spieck E."/>
            <person name="Chang J.H."/>
            <person name="Bottomley P.J."/>
            <person name="Sayavedra-Soto L.A."/>
        </authorList>
    </citation>
    <scope>NUCLEOTIDE SEQUENCE [LARGE SCALE GENOMIC DNA]</scope>
    <source>
        <strain evidence="13 14">Ab1</strain>
    </source>
</reference>
<dbReference type="PANTHER" id="PTHR11556">
    <property type="entry name" value="FRUCTOSE-1,6-BISPHOSPHATASE-RELATED"/>
    <property type="match status" value="1"/>
</dbReference>
<dbReference type="PIRSF" id="PIRSF000904">
    <property type="entry name" value="FBPtase_SBPase"/>
    <property type="match status" value="1"/>
</dbReference>
<evidence type="ECO:0000259" key="11">
    <source>
        <dbReference type="Pfam" id="PF00316"/>
    </source>
</evidence>
<comment type="cofactor">
    <cofactor evidence="9">
        <name>Mg(2+)</name>
        <dbReference type="ChEBI" id="CHEBI:18420"/>
    </cofactor>
    <text evidence="9">Binds 2 magnesium ions per subunit.</text>
</comment>
<comment type="subunit">
    <text evidence="9">Homotetramer.</text>
</comment>
<evidence type="ECO:0000313" key="14">
    <source>
        <dbReference type="Proteomes" id="UP000189940"/>
    </source>
</evidence>
<dbReference type="GO" id="GO:0042132">
    <property type="term" value="F:fructose 1,6-bisphosphate 1-phosphatase activity"/>
    <property type="evidence" value="ECO:0007669"/>
    <property type="project" value="UniProtKB-UniRule"/>
</dbReference>
<dbReference type="PROSITE" id="PS00124">
    <property type="entry name" value="FBPASE"/>
    <property type="match status" value="1"/>
</dbReference>
<dbReference type="InterPro" id="IPR044015">
    <property type="entry name" value="FBPase_C_dom"/>
</dbReference>
<evidence type="ECO:0000313" key="13">
    <source>
        <dbReference type="EMBL" id="OPH81521.1"/>
    </source>
</evidence>
<dbReference type="SUPFAM" id="SSF56655">
    <property type="entry name" value="Carbohydrate phosphatase"/>
    <property type="match status" value="1"/>
</dbReference>
<dbReference type="PRINTS" id="PR00115">
    <property type="entry name" value="F16BPHPHTASE"/>
</dbReference>
<dbReference type="Proteomes" id="UP000189940">
    <property type="component" value="Unassembled WGS sequence"/>
</dbReference>
<evidence type="ECO:0000256" key="8">
    <source>
        <dbReference type="ARBA" id="ARBA00023277"/>
    </source>
</evidence>
<dbReference type="EMBL" id="MWPQ01000059">
    <property type="protein sequence ID" value="OPH81521.1"/>
    <property type="molecule type" value="Genomic_DNA"/>
</dbReference>
<dbReference type="InterPro" id="IPR033391">
    <property type="entry name" value="FBPase_N"/>
</dbReference>
<feature type="binding site" evidence="9">
    <location>
        <position position="200"/>
    </location>
    <ligand>
        <name>substrate</name>
    </ligand>
</feature>
<dbReference type="NCBIfam" id="NF006780">
    <property type="entry name" value="PRK09293.1-4"/>
    <property type="match status" value="1"/>
</dbReference>
<keyword evidence="7 9" id="KW-0460">Magnesium</keyword>
<evidence type="ECO:0000256" key="1">
    <source>
        <dbReference type="ARBA" id="ARBA00001273"/>
    </source>
</evidence>
<feature type="binding site" evidence="9">
    <location>
        <position position="109"/>
    </location>
    <ligand>
        <name>Mg(2+)</name>
        <dbReference type="ChEBI" id="CHEBI:18420"/>
        <label>1</label>
    </ligand>
</feature>
<proteinExistence type="inferred from homology"/>
<dbReference type="HAMAP" id="MF_01855">
    <property type="entry name" value="FBPase_class1"/>
    <property type="match status" value="1"/>
</dbReference>
<accession>A0A1V4HU61</accession>
<dbReference type="AlphaFoldDB" id="A0A1V4HU61"/>
<comment type="similarity">
    <text evidence="3 9 10">Belongs to the FBPase class 1 family.</text>
</comment>
<comment type="caution">
    <text evidence="13">The sequence shown here is derived from an EMBL/GenBank/DDBJ whole genome shotgun (WGS) entry which is preliminary data.</text>
</comment>
<dbReference type="Gene3D" id="3.40.190.80">
    <property type="match status" value="1"/>
</dbReference>
<keyword evidence="4 9" id="KW-0963">Cytoplasm</keyword>
<name>A0A1V4HU61_NITVU</name>
<keyword evidence="6 9" id="KW-0378">Hydrolase</keyword>
<comment type="pathway">
    <text evidence="2">Carbohydrate biosynthesis; Calvin cycle.</text>
</comment>
<dbReference type="GO" id="GO:0005829">
    <property type="term" value="C:cytosol"/>
    <property type="evidence" value="ECO:0007669"/>
    <property type="project" value="TreeGrafter"/>
</dbReference>
<evidence type="ECO:0000256" key="10">
    <source>
        <dbReference type="RuleBase" id="RU000508"/>
    </source>
</evidence>
<dbReference type="GO" id="GO:0030388">
    <property type="term" value="P:fructose 1,6-bisphosphate metabolic process"/>
    <property type="evidence" value="ECO:0007669"/>
    <property type="project" value="TreeGrafter"/>
</dbReference>
<gene>
    <name evidence="9" type="primary">fbp</name>
    <name evidence="13" type="ORF">B2M20_17185</name>
</gene>
<dbReference type="Pfam" id="PF00316">
    <property type="entry name" value="FBPase"/>
    <property type="match status" value="1"/>
</dbReference>
<dbReference type="GO" id="GO:0006000">
    <property type="term" value="P:fructose metabolic process"/>
    <property type="evidence" value="ECO:0007669"/>
    <property type="project" value="TreeGrafter"/>
</dbReference>
<dbReference type="PIRSF" id="PIRSF500210">
    <property type="entry name" value="FBPtase"/>
    <property type="match status" value="1"/>
</dbReference>
<evidence type="ECO:0000256" key="5">
    <source>
        <dbReference type="ARBA" id="ARBA00022723"/>
    </source>
</evidence>
<dbReference type="GO" id="GO:0006002">
    <property type="term" value="P:fructose 6-phosphate metabolic process"/>
    <property type="evidence" value="ECO:0007669"/>
    <property type="project" value="TreeGrafter"/>
</dbReference>
<evidence type="ECO:0000256" key="6">
    <source>
        <dbReference type="ARBA" id="ARBA00022801"/>
    </source>
</evidence>
<dbReference type="PANTHER" id="PTHR11556:SF35">
    <property type="entry name" value="SEDOHEPTULOSE-1,7-BISPHOSPHATASE, CHLOROPLASTIC"/>
    <property type="match status" value="1"/>
</dbReference>
<dbReference type="InterPro" id="IPR028343">
    <property type="entry name" value="FBPtase"/>
</dbReference>
<evidence type="ECO:0000256" key="9">
    <source>
        <dbReference type="HAMAP-Rule" id="MF_01855"/>
    </source>
</evidence>
<dbReference type="Gene3D" id="3.30.540.10">
    <property type="entry name" value="Fructose-1,6-Bisphosphatase, subunit A, domain 1"/>
    <property type="match status" value="1"/>
</dbReference>
<sequence>MSQELTLQQRMDGEAGSDPLRQAVKEAVAALARAAVDISDLTCRGALAGITGQAQGRNTDGDVQKDLDVRADQIIRDALGKLPIAALASEEMADLDILNPGAPICVAFDPLDGSSNINTNMSVGTIFSIMPTPSDVNAAFRQAGSAQLAAGFVVYGPQTSLVLTLGRGVDIFTLDRADRVFKLTGSSVQIPTDANEFAINASNRRHWDLPVRAYIDECLAGADGPCGKNFNMRWIGSLVAEAFRILIRGGIFLYPGDARDGYEEGRLRLVYEAHPMAFIVEQAGGGASTGRKRVLDIVPDSLHQRVPLIMGSIKNVQRLEHMHTVPDVALEANAPLFGNRGLFRV</sequence>
<dbReference type="NCBIfam" id="NF006779">
    <property type="entry name" value="PRK09293.1-3"/>
    <property type="match status" value="1"/>
</dbReference>
<evidence type="ECO:0000259" key="12">
    <source>
        <dbReference type="Pfam" id="PF18913"/>
    </source>
</evidence>
<feature type="binding site" evidence="9">
    <location>
        <position position="272"/>
    </location>
    <ligand>
        <name>Mg(2+)</name>
        <dbReference type="ChEBI" id="CHEBI:18420"/>
        <label>2</label>
    </ligand>
</feature>
<dbReference type="InterPro" id="IPR020548">
    <property type="entry name" value="Fructose_bisphosphatase_AS"/>
</dbReference>
<dbReference type="InterPro" id="IPR000146">
    <property type="entry name" value="FBPase_class-1"/>
</dbReference>
<comment type="caution">
    <text evidence="9">Lacks conserved residue(s) required for the propagation of feature annotation.</text>
</comment>
<dbReference type="GO" id="GO:0006094">
    <property type="term" value="P:gluconeogenesis"/>
    <property type="evidence" value="ECO:0007669"/>
    <property type="project" value="UniProtKB-UniRule"/>
</dbReference>
<keyword evidence="14" id="KW-1185">Reference proteome</keyword>
<dbReference type="EC" id="3.1.3.11" evidence="9"/>
<feature type="binding site" evidence="9">
    <location>
        <position position="90"/>
    </location>
    <ligand>
        <name>Mg(2+)</name>
        <dbReference type="ChEBI" id="CHEBI:18420"/>
        <label>1</label>
    </ligand>
</feature>
<feature type="binding site" evidence="9">
    <location>
        <begin position="112"/>
        <end position="115"/>
    </location>
    <ligand>
        <name>substrate</name>
    </ligand>
</feature>
<evidence type="ECO:0000256" key="7">
    <source>
        <dbReference type="ARBA" id="ARBA00022842"/>
    </source>
</evidence>
<dbReference type="CDD" id="cd00354">
    <property type="entry name" value="FBPase"/>
    <property type="match status" value="1"/>
</dbReference>
<evidence type="ECO:0000256" key="2">
    <source>
        <dbReference type="ARBA" id="ARBA00005215"/>
    </source>
</evidence>
<comment type="subcellular location">
    <subcellularLocation>
        <location evidence="9">Cytoplasm</location>
    </subcellularLocation>
</comment>
<dbReference type="Pfam" id="PF18913">
    <property type="entry name" value="FBPase_C"/>
    <property type="match status" value="1"/>
</dbReference>
<protein>
    <recommendedName>
        <fullName evidence="9">Fructose-1,6-bisphosphatase class 1</fullName>
        <shortName evidence="9">FBPase class 1</shortName>
        <ecNumber evidence="9">3.1.3.11</ecNumber>
    </recommendedName>
    <alternativeName>
        <fullName evidence="9">D-fructose-1,6-bisphosphate 1-phosphohydrolase class 1</fullName>
    </alternativeName>
</protein>
<feature type="binding site" evidence="9">
    <location>
        <position position="109"/>
    </location>
    <ligand>
        <name>Mg(2+)</name>
        <dbReference type="ChEBI" id="CHEBI:18420"/>
        <label>2</label>
    </ligand>
</feature>
<organism evidence="13 14">
    <name type="scientific">Nitrobacter vulgaris</name>
    <dbReference type="NCBI Taxonomy" id="29421"/>
    <lineage>
        <taxon>Bacteria</taxon>
        <taxon>Pseudomonadati</taxon>
        <taxon>Pseudomonadota</taxon>
        <taxon>Alphaproteobacteria</taxon>
        <taxon>Hyphomicrobiales</taxon>
        <taxon>Nitrobacteraceae</taxon>
        <taxon>Nitrobacter</taxon>
    </lineage>
</organism>
<feature type="binding site" evidence="9">
    <location>
        <position position="112"/>
    </location>
    <ligand>
        <name>Mg(2+)</name>
        <dbReference type="ChEBI" id="CHEBI:18420"/>
        <label>2</label>
    </ligand>
</feature>
<dbReference type="GO" id="GO:0000287">
    <property type="term" value="F:magnesium ion binding"/>
    <property type="evidence" value="ECO:0007669"/>
    <property type="project" value="UniProtKB-UniRule"/>
</dbReference>
<feature type="domain" description="Fructose-1-6-bisphosphatase class 1 C-terminal" evidence="12">
    <location>
        <begin position="190"/>
        <end position="323"/>
    </location>
</feature>